<comment type="caution">
    <text evidence="3">The sequence shown here is derived from an EMBL/GenBank/DDBJ whole genome shotgun (WGS) entry which is preliminary data.</text>
</comment>
<keyword evidence="4" id="KW-1185">Reference proteome</keyword>
<accession>A0A7J0BGH8</accession>
<gene>
    <name evidence="3" type="ORF">DSM101010T_11980</name>
</gene>
<protein>
    <recommendedName>
        <fullName evidence="2">UPF0102 protein DSM101010T_11980</fullName>
    </recommendedName>
</protein>
<comment type="similarity">
    <text evidence="1 2">Belongs to the UPF0102 family.</text>
</comment>
<dbReference type="EMBL" id="BLVO01000012">
    <property type="protein sequence ID" value="GFM32833.1"/>
    <property type="molecule type" value="Genomic_DNA"/>
</dbReference>
<dbReference type="AlphaFoldDB" id="A0A7J0BGH8"/>
<evidence type="ECO:0000313" key="4">
    <source>
        <dbReference type="Proteomes" id="UP000503840"/>
    </source>
</evidence>
<evidence type="ECO:0000313" key="3">
    <source>
        <dbReference type="EMBL" id="GFM32833.1"/>
    </source>
</evidence>
<evidence type="ECO:0000256" key="2">
    <source>
        <dbReference type="HAMAP-Rule" id="MF_00048"/>
    </source>
</evidence>
<proteinExistence type="inferred from homology"/>
<dbReference type="PANTHER" id="PTHR34039:SF1">
    <property type="entry name" value="UPF0102 PROTEIN YRAN"/>
    <property type="match status" value="1"/>
</dbReference>
<dbReference type="HAMAP" id="MF_00048">
    <property type="entry name" value="UPF0102"/>
    <property type="match status" value="1"/>
</dbReference>
<dbReference type="Pfam" id="PF02021">
    <property type="entry name" value="UPF0102"/>
    <property type="match status" value="1"/>
</dbReference>
<dbReference type="Gene3D" id="3.40.1350.10">
    <property type="match status" value="1"/>
</dbReference>
<dbReference type="InterPro" id="IPR011856">
    <property type="entry name" value="tRNA_endonuc-like_dom_sf"/>
</dbReference>
<dbReference type="Proteomes" id="UP000503840">
    <property type="component" value="Unassembled WGS sequence"/>
</dbReference>
<reference evidence="3 4" key="1">
    <citation type="submission" date="2020-05" db="EMBL/GenBank/DDBJ databases">
        <title>Draft genome sequence of Desulfovibrio sp. strain HN2T.</title>
        <authorList>
            <person name="Ueno A."/>
            <person name="Tamazawa S."/>
            <person name="Tamamura S."/>
            <person name="Murakami T."/>
            <person name="Kiyama T."/>
            <person name="Inomata H."/>
            <person name="Amano Y."/>
            <person name="Miyakawa K."/>
            <person name="Tamaki H."/>
            <person name="Naganuma T."/>
            <person name="Kaneko K."/>
        </authorList>
    </citation>
    <scope>NUCLEOTIDE SEQUENCE [LARGE SCALE GENOMIC DNA]</scope>
    <source>
        <strain evidence="3 4">HN2</strain>
    </source>
</reference>
<dbReference type="GO" id="GO:0003676">
    <property type="term" value="F:nucleic acid binding"/>
    <property type="evidence" value="ECO:0007669"/>
    <property type="project" value="InterPro"/>
</dbReference>
<dbReference type="InterPro" id="IPR011335">
    <property type="entry name" value="Restrct_endonuc-II-like"/>
</dbReference>
<dbReference type="PANTHER" id="PTHR34039">
    <property type="entry name" value="UPF0102 PROTEIN YRAN"/>
    <property type="match status" value="1"/>
</dbReference>
<dbReference type="RefSeq" id="WP_174404503.1">
    <property type="nucleotide sequence ID" value="NZ_BLVO01000012.1"/>
</dbReference>
<name>A0A7J0BGH8_9BACT</name>
<dbReference type="CDD" id="cd20736">
    <property type="entry name" value="PoNe_Nuclease"/>
    <property type="match status" value="1"/>
</dbReference>
<dbReference type="InterPro" id="IPR003509">
    <property type="entry name" value="UPF0102_YraN-like"/>
</dbReference>
<organism evidence="3 4">
    <name type="scientific">Desulfovibrio subterraneus</name>
    <dbReference type="NCBI Taxonomy" id="2718620"/>
    <lineage>
        <taxon>Bacteria</taxon>
        <taxon>Pseudomonadati</taxon>
        <taxon>Thermodesulfobacteriota</taxon>
        <taxon>Desulfovibrionia</taxon>
        <taxon>Desulfovibrionales</taxon>
        <taxon>Desulfovibrionaceae</taxon>
        <taxon>Desulfovibrio</taxon>
    </lineage>
</organism>
<evidence type="ECO:0000256" key="1">
    <source>
        <dbReference type="ARBA" id="ARBA00006738"/>
    </source>
</evidence>
<sequence>MVGNHGGFTAKPQHLVTGANGEEAAARFLTDRGYRIAARNWRHGKLELDIVCTRGNETIFVEVKTRAQGSLQRPDEALTAAKRRSLIRAAQQYISAANLWDRPCRFDLIAVVRSGDTYHVEHMENAFDLSQPVGSGNTAWQPW</sequence>
<dbReference type="SUPFAM" id="SSF52980">
    <property type="entry name" value="Restriction endonuclease-like"/>
    <property type="match status" value="1"/>
</dbReference>